<keyword evidence="7" id="KW-0812">Transmembrane</keyword>
<evidence type="ECO:0000256" key="1">
    <source>
        <dbReference type="ARBA" id="ARBA00010617"/>
    </source>
</evidence>
<dbReference type="SUPFAM" id="SSF48264">
    <property type="entry name" value="Cytochrome P450"/>
    <property type="match status" value="1"/>
</dbReference>
<evidence type="ECO:0000256" key="2">
    <source>
        <dbReference type="ARBA" id="ARBA00022617"/>
    </source>
</evidence>
<evidence type="ECO:0000256" key="3">
    <source>
        <dbReference type="ARBA" id="ARBA00022723"/>
    </source>
</evidence>
<dbReference type="PANTHER" id="PTHR24291">
    <property type="entry name" value="CYTOCHROME P450 FAMILY 4"/>
    <property type="match status" value="1"/>
</dbReference>
<dbReference type="PANTHER" id="PTHR24291:SF50">
    <property type="entry name" value="BIFUNCTIONAL ALBAFLAVENONE MONOOXYGENASE_TERPENE SYNTHASE"/>
    <property type="match status" value="1"/>
</dbReference>
<evidence type="ECO:0000256" key="4">
    <source>
        <dbReference type="ARBA" id="ARBA00023002"/>
    </source>
</evidence>
<dbReference type="Gene3D" id="1.10.630.10">
    <property type="entry name" value="Cytochrome P450"/>
    <property type="match status" value="1"/>
</dbReference>
<dbReference type="InterPro" id="IPR050196">
    <property type="entry name" value="Cytochrome_P450_Monoox"/>
</dbReference>
<sequence length="403" mass="45168">MEGMSQQVGGVAAERLAARVEREGPVLKLETGGIGVFCPELAGRVDKENSEQLFVVESLADLFRRHERVRWSEVRSLIATRSAELTGADTLRALQGRMRATLDAVCGIEGDAMPAVWNVMSFPLIPLVIDGLTEREQAAVQCALRLRFTTQVEQVIHTRHLLRNFLIGRGESSAIRAELKRRLRDGHAHLDYAQPLLGLRDRIGLDKVIYLVTVQLIAISGVPGMMAACLLLALQMHPAWREKIEAEFRPLTDAEIHALPMARIPCTMRFLKEVMRLYSTPFNNRRVAVCDLEVNGHAIPEGSVYELSSYIQHRSAAHWDHPQVFDPDRWLPERRRRTAGIYVPYGFPSRSCVGSAVGNAQLILLCALLAREYRFTPSASYRPEVRMDGFAIPAALHGTFCRQ</sequence>
<accession>A0ABW7D1R9</accession>
<reference evidence="8 9" key="1">
    <citation type="submission" date="2024-09" db="EMBL/GenBank/DDBJ databases">
        <authorList>
            <consortium name="All-Russian atlas of soil microorganisms"/>
            <consortium name="as a basis for the search for new antimicrobial producers and enzymes with unique properties"/>
            <person name="Sokolova E.A."/>
            <person name="Voronina E.N."/>
        </authorList>
    </citation>
    <scope>NUCLEOTIDE SEQUENCE [LARGE SCALE GENOMIC DNA]</scope>
    <source>
        <strain evidence="8 9">AF-22b-331.1</strain>
    </source>
</reference>
<protein>
    <submittedName>
        <fullName evidence="8">Cytochrome P450</fullName>
    </submittedName>
</protein>
<dbReference type="PRINTS" id="PR00463">
    <property type="entry name" value="EP450I"/>
</dbReference>
<dbReference type="InterPro" id="IPR001128">
    <property type="entry name" value="Cyt_P450"/>
</dbReference>
<dbReference type="CDD" id="cd00302">
    <property type="entry name" value="cytochrome_P450"/>
    <property type="match status" value="1"/>
</dbReference>
<comment type="similarity">
    <text evidence="1">Belongs to the cytochrome P450 family.</text>
</comment>
<comment type="caution">
    <text evidence="8">The sequence shown here is derived from an EMBL/GenBank/DDBJ whole genome shotgun (WGS) entry which is preliminary data.</text>
</comment>
<keyword evidence="2" id="KW-0349">Heme</keyword>
<dbReference type="Pfam" id="PF00067">
    <property type="entry name" value="p450"/>
    <property type="match status" value="1"/>
</dbReference>
<keyword evidence="3" id="KW-0479">Metal-binding</keyword>
<keyword evidence="4" id="KW-0560">Oxidoreductase</keyword>
<dbReference type="EMBL" id="JBHGCJ010000017">
    <property type="protein sequence ID" value="MFG6111166.1"/>
    <property type="molecule type" value="Genomic_DNA"/>
</dbReference>
<proteinExistence type="inferred from homology"/>
<dbReference type="RefSeq" id="WP_394164535.1">
    <property type="nucleotide sequence ID" value="NZ_JBHGCJ010000017.1"/>
</dbReference>
<evidence type="ECO:0000256" key="7">
    <source>
        <dbReference type="SAM" id="Phobius"/>
    </source>
</evidence>
<evidence type="ECO:0000256" key="6">
    <source>
        <dbReference type="ARBA" id="ARBA00023033"/>
    </source>
</evidence>
<keyword evidence="7" id="KW-0472">Membrane</keyword>
<name>A0ABW7D1R9_9GAMM</name>
<keyword evidence="7" id="KW-1133">Transmembrane helix</keyword>
<keyword evidence="6" id="KW-0503">Monooxygenase</keyword>
<gene>
    <name evidence="8" type="ORF">ACEU0G_001056</name>
</gene>
<organism evidence="8 9">
    <name type="scientific">Stenotrophomonas nematodicola</name>
    <dbReference type="NCBI Taxonomy" id="2656746"/>
    <lineage>
        <taxon>Bacteria</taxon>
        <taxon>Pseudomonadati</taxon>
        <taxon>Pseudomonadota</taxon>
        <taxon>Gammaproteobacteria</taxon>
        <taxon>Lysobacterales</taxon>
        <taxon>Lysobacteraceae</taxon>
        <taxon>Stenotrophomonas</taxon>
    </lineage>
</organism>
<dbReference type="InterPro" id="IPR002401">
    <property type="entry name" value="Cyt_P450_E_grp-I"/>
</dbReference>
<feature type="transmembrane region" description="Helical" evidence="7">
    <location>
        <begin position="208"/>
        <end position="234"/>
    </location>
</feature>
<keyword evidence="5" id="KW-0408">Iron</keyword>
<dbReference type="InterPro" id="IPR036396">
    <property type="entry name" value="Cyt_P450_sf"/>
</dbReference>
<keyword evidence="9" id="KW-1185">Reference proteome</keyword>
<evidence type="ECO:0000256" key="5">
    <source>
        <dbReference type="ARBA" id="ARBA00023004"/>
    </source>
</evidence>
<dbReference type="Proteomes" id="UP001605261">
    <property type="component" value="Unassembled WGS sequence"/>
</dbReference>
<evidence type="ECO:0000313" key="8">
    <source>
        <dbReference type="EMBL" id="MFG6111166.1"/>
    </source>
</evidence>
<evidence type="ECO:0000313" key="9">
    <source>
        <dbReference type="Proteomes" id="UP001605261"/>
    </source>
</evidence>